<dbReference type="PANTHER" id="PTHR32182:SF25">
    <property type="entry name" value="SLR1056 PROTEIN"/>
    <property type="match status" value="1"/>
</dbReference>
<sequence length="388" mass="42635">MLNTLAITNYRSLQDIVVPLSNLNLVTGPNGSGKSNIYRALRLLAETARGGVISSLAREGGLDSTFWAGPKVISAAMKRGNAAIQGTHDNSRKRLKLGFAGTEFSYAVALGITPPVPYPSAFNLDPEIKREAIWQGELYRPASSLLERKDNLVKIRHARNWNVICQHLPMYESIFTHLADPGQAPEVMALREYIKQWRFYDHFRTDQEAPSRLPQLGSRTLALSHDGADLAAALQTIIEIGDGEGLAKAVDEAFPGATLNVQVTEDGHFSVLFRQQGLLRPLTGKELSDGTLRFLLWVAALLTPRPPALMVINEPETSLHPDLLPALANLIVKASQSTQVWVVSHAPVLINLLQRVEGCNAIRLQKEIGQTLITGQDRLTAPAWNWPT</sequence>
<accession>A0A1M5RPG3</accession>
<evidence type="ECO:0000313" key="2">
    <source>
        <dbReference type="EMBL" id="SHH27998.1"/>
    </source>
</evidence>
<keyword evidence="3" id="KW-1185">Reference proteome</keyword>
<dbReference type="SUPFAM" id="SSF52540">
    <property type="entry name" value="P-loop containing nucleoside triphosphate hydrolases"/>
    <property type="match status" value="1"/>
</dbReference>
<evidence type="ECO:0000313" key="3">
    <source>
        <dbReference type="Proteomes" id="UP000184520"/>
    </source>
</evidence>
<dbReference type="EMBL" id="FQWD01000008">
    <property type="protein sequence ID" value="SHH27998.1"/>
    <property type="molecule type" value="Genomic_DNA"/>
</dbReference>
<dbReference type="GO" id="GO:0006302">
    <property type="term" value="P:double-strand break repair"/>
    <property type="evidence" value="ECO:0007669"/>
    <property type="project" value="TreeGrafter"/>
</dbReference>
<dbReference type="PIRSF" id="PIRSF029347">
    <property type="entry name" value="RecF"/>
    <property type="match status" value="1"/>
</dbReference>
<gene>
    <name evidence="2" type="ORF">SAMN05216361_4177</name>
</gene>
<dbReference type="InterPro" id="IPR014555">
    <property type="entry name" value="RecF-like"/>
</dbReference>
<dbReference type="STRING" id="634436.SAMN05216361_4177"/>
<dbReference type="InterPro" id="IPR027417">
    <property type="entry name" value="P-loop_NTPase"/>
</dbReference>
<dbReference type="AlphaFoldDB" id="A0A1M5RPG3"/>
<reference evidence="3" key="1">
    <citation type="submission" date="2016-11" db="EMBL/GenBank/DDBJ databases">
        <authorList>
            <person name="Varghese N."/>
            <person name="Submissions S."/>
        </authorList>
    </citation>
    <scope>NUCLEOTIDE SEQUENCE [LARGE SCALE GENOMIC DNA]</scope>
    <source>
        <strain evidence="3">CGMCC 1.8995</strain>
    </source>
</reference>
<dbReference type="Gene3D" id="3.40.50.300">
    <property type="entry name" value="P-loop containing nucleotide triphosphate hydrolases"/>
    <property type="match status" value="2"/>
</dbReference>
<proteinExistence type="predicted"/>
<dbReference type="OrthoDB" id="104167at2"/>
<dbReference type="InterPro" id="IPR003959">
    <property type="entry name" value="ATPase_AAA_core"/>
</dbReference>
<name>A0A1M5RPG3_9ALTE</name>
<dbReference type="GO" id="GO:0016887">
    <property type="term" value="F:ATP hydrolysis activity"/>
    <property type="evidence" value="ECO:0007669"/>
    <property type="project" value="InterPro"/>
</dbReference>
<feature type="domain" description="ATPase AAA-type core" evidence="1">
    <location>
        <begin position="23"/>
        <end position="351"/>
    </location>
</feature>
<dbReference type="FunFam" id="3.40.50.300:FF:002534">
    <property type="entry name" value="Putative RecF protein"/>
    <property type="match status" value="1"/>
</dbReference>
<protein>
    <submittedName>
        <fullName evidence="2">Predicted ATPase</fullName>
    </submittedName>
</protein>
<dbReference type="Pfam" id="PF13304">
    <property type="entry name" value="AAA_21"/>
    <property type="match status" value="1"/>
</dbReference>
<dbReference type="Proteomes" id="UP000184520">
    <property type="component" value="Unassembled WGS sequence"/>
</dbReference>
<evidence type="ECO:0000259" key="1">
    <source>
        <dbReference type="Pfam" id="PF13304"/>
    </source>
</evidence>
<dbReference type="FunFam" id="3.40.50.300:FF:002708">
    <property type="entry name" value="FeS assembly ATPase SufC"/>
    <property type="match status" value="1"/>
</dbReference>
<dbReference type="PANTHER" id="PTHR32182">
    <property type="entry name" value="DNA REPLICATION AND REPAIR PROTEIN RECF"/>
    <property type="match status" value="1"/>
</dbReference>
<dbReference type="GO" id="GO:0005524">
    <property type="term" value="F:ATP binding"/>
    <property type="evidence" value="ECO:0007669"/>
    <property type="project" value="InterPro"/>
</dbReference>
<organism evidence="2 3">
    <name type="scientific">Marisediminitalea aggregata</name>
    <dbReference type="NCBI Taxonomy" id="634436"/>
    <lineage>
        <taxon>Bacteria</taxon>
        <taxon>Pseudomonadati</taxon>
        <taxon>Pseudomonadota</taxon>
        <taxon>Gammaproteobacteria</taxon>
        <taxon>Alteromonadales</taxon>
        <taxon>Alteromonadaceae</taxon>
        <taxon>Marisediminitalea</taxon>
    </lineage>
</organism>
<dbReference type="RefSeq" id="WP_073325245.1">
    <property type="nucleotide sequence ID" value="NZ_FQWD01000008.1"/>
</dbReference>
<dbReference type="GO" id="GO:0000731">
    <property type="term" value="P:DNA synthesis involved in DNA repair"/>
    <property type="evidence" value="ECO:0007669"/>
    <property type="project" value="TreeGrafter"/>
</dbReference>